<name>A0A9N9LS27_9HELO</name>
<dbReference type="AlphaFoldDB" id="A0A9N9LS27"/>
<gene>
    <name evidence="1" type="ORF">HYALB_00011709</name>
</gene>
<sequence length="86" mass="9433">MPGDRQDKDELIVQRLGNLKEEVEKAVKSYKEVQRMLNSGGETVQKQPGALLPTAAQDTCNTLINTMVDSMSHLEGIAHVLVNGLE</sequence>
<evidence type="ECO:0000313" key="1">
    <source>
        <dbReference type="EMBL" id="CAG8977606.1"/>
    </source>
</evidence>
<keyword evidence="2" id="KW-1185">Reference proteome</keyword>
<dbReference type="Proteomes" id="UP000701801">
    <property type="component" value="Unassembled WGS sequence"/>
</dbReference>
<comment type="caution">
    <text evidence="1">The sequence shown here is derived from an EMBL/GenBank/DDBJ whole genome shotgun (WGS) entry which is preliminary data.</text>
</comment>
<organism evidence="1 2">
    <name type="scientific">Hymenoscyphus albidus</name>
    <dbReference type="NCBI Taxonomy" id="595503"/>
    <lineage>
        <taxon>Eukaryota</taxon>
        <taxon>Fungi</taxon>
        <taxon>Dikarya</taxon>
        <taxon>Ascomycota</taxon>
        <taxon>Pezizomycotina</taxon>
        <taxon>Leotiomycetes</taxon>
        <taxon>Helotiales</taxon>
        <taxon>Helotiaceae</taxon>
        <taxon>Hymenoscyphus</taxon>
    </lineage>
</organism>
<dbReference type="OrthoDB" id="10421801at2759"/>
<accession>A0A9N9LS27</accession>
<proteinExistence type="predicted"/>
<protein>
    <submittedName>
        <fullName evidence="1">Uncharacterized protein</fullName>
    </submittedName>
</protein>
<dbReference type="EMBL" id="CAJVRM010000226">
    <property type="protein sequence ID" value="CAG8977606.1"/>
    <property type="molecule type" value="Genomic_DNA"/>
</dbReference>
<reference evidence="1" key="1">
    <citation type="submission" date="2021-07" db="EMBL/GenBank/DDBJ databases">
        <authorList>
            <person name="Durling M."/>
        </authorList>
    </citation>
    <scope>NUCLEOTIDE SEQUENCE</scope>
</reference>
<evidence type="ECO:0000313" key="2">
    <source>
        <dbReference type="Proteomes" id="UP000701801"/>
    </source>
</evidence>